<name>A0A109W2Q3_ACTRD</name>
<evidence type="ECO:0000256" key="6">
    <source>
        <dbReference type="ARBA" id="ARBA00023136"/>
    </source>
</evidence>
<comment type="subcellular location">
    <subcellularLocation>
        <location evidence="1">Cell membrane</location>
        <topology evidence="1">Multi-pass membrane protein</topology>
    </subcellularLocation>
</comment>
<dbReference type="GO" id="GO:0098797">
    <property type="term" value="C:plasma membrane protein complex"/>
    <property type="evidence" value="ECO:0007669"/>
    <property type="project" value="TreeGrafter"/>
</dbReference>
<evidence type="ECO:0000256" key="8">
    <source>
        <dbReference type="SAM" id="Phobius"/>
    </source>
</evidence>
<organism evidence="10 11">
    <name type="scientific">Actinomyces radicidentis</name>
    <dbReference type="NCBI Taxonomy" id="111015"/>
    <lineage>
        <taxon>Bacteria</taxon>
        <taxon>Bacillati</taxon>
        <taxon>Actinomycetota</taxon>
        <taxon>Actinomycetes</taxon>
        <taxon>Actinomycetales</taxon>
        <taxon>Actinomycetaceae</taxon>
        <taxon>Actinomyces</taxon>
    </lineage>
</organism>
<feature type="transmembrane region" description="Helical" evidence="8">
    <location>
        <begin position="340"/>
        <end position="363"/>
    </location>
</feature>
<evidence type="ECO:0000259" key="9">
    <source>
        <dbReference type="Pfam" id="PF02687"/>
    </source>
</evidence>
<dbReference type="PANTHER" id="PTHR30489">
    <property type="entry name" value="LIPOPROTEIN-RELEASING SYSTEM TRANSMEMBRANE PROTEIN LOLE"/>
    <property type="match status" value="1"/>
</dbReference>
<keyword evidence="11" id="KW-1185">Reference proteome</keyword>
<evidence type="ECO:0000256" key="3">
    <source>
        <dbReference type="ARBA" id="ARBA00022475"/>
    </source>
</evidence>
<feature type="transmembrane region" description="Helical" evidence="8">
    <location>
        <begin position="112"/>
        <end position="133"/>
    </location>
</feature>
<dbReference type="InterPro" id="IPR051447">
    <property type="entry name" value="Lipoprotein-release_system"/>
</dbReference>
<dbReference type="OrthoDB" id="3250584at2"/>
<feature type="transmembrane region" description="Helical" evidence="8">
    <location>
        <begin position="153"/>
        <end position="174"/>
    </location>
</feature>
<keyword evidence="5 8" id="KW-1133">Transmembrane helix</keyword>
<proteinExistence type="inferred from homology"/>
<sequence>MLRLHLAELRDSWSAWLGVGLTFVVVNAALVIPALTLVSGLHAVDVGMIAQEDSSGYTIFQVIMILMTTCVGGPVIGSATGLVVGSRRGSLARLALAGAAPGQIRSTVTSQLIAVSLASAVVGDVLGALLIRPSLDLMAYNQRNEPGFVGLDVVWSPAAFLGANLLCVLLAVLGGARQARRASRTPAVEALRQAAAPRPPRLLLLRSLLKALLPALAVAGSWAAIAPLVENRNKETISNLLVLDLLQIFLCGALMAALTPVLVPLLTRAWTALVPSRDPAWVLARSTVTARADRAQRSLVPVMFGVGIAVAELGAGGSISATLEASGLGADLTTGDLGTFIMMAGPPLAIAFAGSVGALIMMGRQRDAELALLGVSGATPGRRAAVPVLEAVIITVSAALLSLGMILPTYAYQAVSLSAAGLTWRERSPGARPWPRSWSAAPSRSPPRSCRRSPPGGCPRTGSSPASSPSEGPTGAGRPAEPSRPPGTSARAAPSPLASAP</sequence>
<dbReference type="EMBL" id="CP014228">
    <property type="protein sequence ID" value="AMD87498.1"/>
    <property type="molecule type" value="Genomic_DNA"/>
</dbReference>
<evidence type="ECO:0000313" key="10">
    <source>
        <dbReference type="EMBL" id="AMD87498.1"/>
    </source>
</evidence>
<evidence type="ECO:0000256" key="7">
    <source>
        <dbReference type="SAM" id="MobiDB-lite"/>
    </source>
</evidence>
<evidence type="ECO:0000256" key="2">
    <source>
        <dbReference type="ARBA" id="ARBA00005236"/>
    </source>
</evidence>
<feature type="compositionally biased region" description="Low complexity" evidence="7">
    <location>
        <begin position="431"/>
        <end position="477"/>
    </location>
</feature>
<dbReference type="GO" id="GO:0044874">
    <property type="term" value="P:lipoprotein localization to outer membrane"/>
    <property type="evidence" value="ECO:0007669"/>
    <property type="project" value="TreeGrafter"/>
</dbReference>
<feature type="transmembrane region" description="Helical" evidence="8">
    <location>
        <begin position="245"/>
        <end position="267"/>
    </location>
</feature>
<feature type="compositionally biased region" description="Low complexity" evidence="7">
    <location>
        <begin position="489"/>
        <end position="501"/>
    </location>
</feature>
<evidence type="ECO:0000313" key="11">
    <source>
        <dbReference type="Proteomes" id="UP000065220"/>
    </source>
</evidence>
<dbReference type="Proteomes" id="UP000065220">
    <property type="component" value="Chromosome"/>
</dbReference>
<keyword evidence="6 8" id="KW-0472">Membrane</keyword>
<feature type="transmembrane region" description="Helical" evidence="8">
    <location>
        <begin position="12"/>
        <end position="38"/>
    </location>
</feature>
<feature type="transmembrane region" description="Helical" evidence="8">
    <location>
        <begin position="208"/>
        <end position="225"/>
    </location>
</feature>
<evidence type="ECO:0000256" key="1">
    <source>
        <dbReference type="ARBA" id="ARBA00004651"/>
    </source>
</evidence>
<dbReference type="Pfam" id="PF02687">
    <property type="entry name" value="FtsX"/>
    <property type="match status" value="1"/>
</dbReference>
<keyword evidence="3" id="KW-1003">Cell membrane</keyword>
<gene>
    <name evidence="10" type="ORF">AXF14_07770</name>
</gene>
<evidence type="ECO:0000256" key="4">
    <source>
        <dbReference type="ARBA" id="ARBA00022692"/>
    </source>
</evidence>
<evidence type="ECO:0000256" key="5">
    <source>
        <dbReference type="ARBA" id="ARBA00022989"/>
    </source>
</evidence>
<dbReference type="InterPro" id="IPR003838">
    <property type="entry name" value="ABC3_permease_C"/>
</dbReference>
<feature type="transmembrane region" description="Helical" evidence="8">
    <location>
        <begin position="299"/>
        <end position="320"/>
    </location>
</feature>
<dbReference type="RefSeq" id="WP_067942214.1">
    <property type="nucleotide sequence ID" value="NZ_CP014228.1"/>
</dbReference>
<reference evidence="11" key="1">
    <citation type="submission" date="2016-02" db="EMBL/GenBank/DDBJ databases">
        <authorList>
            <person name="Holder M.E."/>
            <person name="Ajami N.J."/>
            <person name="Petrosino J.F."/>
        </authorList>
    </citation>
    <scope>NUCLEOTIDE SEQUENCE [LARGE SCALE GENOMIC DNA]</scope>
    <source>
        <strain evidence="11">CCUG 36733</strain>
    </source>
</reference>
<feature type="domain" description="ABC3 transporter permease C-terminal" evidence="9">
    <location>
        <begin position="63"/>
        <end position="186"/>
    </location>
</feature>
<comment type="similarity">
    <text evidence="2">Belongs to the ABC-4 integral membrane protein family. LolC/E subfamily.</text>
</comment>
<feature type="region of interest" description="Disordered" evidence="7">
    <location>
        <begin position="426"/>
        <end position="501"/>
    </location>
</feature>
<dbReference type="AlphaFoldDB" id="A0A109W2Q3"/>
<protein>
    <recommendedName>
        <fullName evidence="9">ABC3 transporter permease C-terminal domain-containing protein</fullName>
    </recommendedName>
</protein>
<dbReference type="KEGG" id="ard:AXF14_07770"/>
<feature type="transmembrane region" description="Helical" evidence="8">
    <location>
        <begin position="58"/>
        <end position="84"/>
    </location>
</feature>
<dbReference type="PANTHER" id="PTHR30489:SF0">
    <property type="entry name" value="LIPOPROTEIN-RELEASING SYSTEM TRANSMEMBRANE PROTEIN LOLE"/>
    <property type="match status" value="1"/>
</dbReference>
<feature type="transmembrane region" description="Helical" evidence="8">
    <location>
        <begin position="384"/>
        <end position="407"/>
    </location>
</feature>
<dbReference type="STRING" id="111015.AXF14_07770"/>
<accession>A0A109W2Q3</accession>
<keyword evidence="4 8" id="KW-0812">Transmembrane</keyword>